<keyword evidence="4" id="KW-1185">Reference proteome</keyword>
<keyword evidence="2" id="KW-0812">Transmembrane</keyword>
<keyword evidence="2" id="KW-1133">Transmembrane helix</keyword>
<gene>
    <name evidence="3" type="ORF">MON41_07830</name>
</gene>
<keyword evidence="2" id="KW-0472">Membrane</keyword>
<organism evidence="3 4">
    <name type="scientific">Teichococcus vastitatis</name>
    <dbReference type="NCBI Taxonomy" id="2307076"/>
    <lineage>
        <taxon>Bacteria</taxon>
        <taxon>Pseudomonadati</taxon>
        <taxon>Pseudomonadota</taxon>
        <taxon>Alphaproteobacteria</taxon>
        <taxon>Acetobacterales</taxon>
        <taxon>Roseomonadaceae</taxon>
        <taxon>Roseomonas</taxon>
    </lineage>
</organism>
<feature type="transmembrane region" description="Helical" evidence="2">
    <location>
        <begin position="59"/>
        <end position="79"/>
    </location>
</feature>
<dbReference type="EMBL" id="JALBUU010000004">
    <property type="protein sequence ID" value="MCI0753666.1"/>
    <property type="molecule type" value="Genomic_DNA"/>
</dbReference>
<evidence type="ECO:0000313" key="4">
    <source>
        <dbReference type="Proteomes" id="UP001201985"/>
    </source>
</evidence>
<comment type="caution">
    <text evidence="3">The sequence shown here is derived from an EMBL/GenBank/DDBJ whole genome shotgun (WGS) entry which is preliminary data.</text>
</comment>
<name>A0ABS9W2Y6_9PROT</name>
<protein>
    <submittedName>
        <fullName evidence="3">Uncharacterized protein</fullName>
    </submittedName>
</protein>
<proteinExistence type="predicted"/>
<sequence length="80" mass="8455">MSAASIGPQAHSQLPSDKVMQGTLPTDLPLPGWSSSGHGMLVRWLGRFQQARPSPARGLLFGFGLSALLWAAIIGFILAL</sequence>
<evidence type="ECO:0000256" key="1">
    <source>
        <dbReference type="SAM" id="MobiDB-lite"/>
    </source>
</evidence>
<evidence type="ECO:0000256" key="2">
    <source>
        <dbReference type="SAM" id="Phobius"/>
    </source>
</evidence>
<reference evidence="3 4" key="1">
    <citation type="submission" date="2022-03" db="EMBL/GenBank/DDBJ databases">
        <title>Complete genome analysis of Roseomonas KG 17.1 : a prolific producer of plant growth promoters.</title>
        <authorList>
            <person name="Saadouli I."/>
            <person name="Najjari A."/>
            <person name="Mosbah A."/>
            <person name="Ouzari H.I."/>
        </authorList>
    </citation>
    <scope>NUCLEOTIDE SEQUENCE [LARGE SCALE GENOMIC DNA]</scope>
    <source>
        <strain evidence="3 4">KG17-1</strain>
    </source>
</reference>
<accession>A0ABS9W2Y6</accession>
<feature type="region of interest" description="Disordered" evidence="1">
    <location>
        <begin position="1"/>
        <end position="23"/>
    </location>
</feature>
<evidence type="ECO:0000313" key="3">
    <source>
        <dbReference type="EMBL" id="MCI0753666.1"/>
    </source>
</evidence>
<dbReference type="Proteomes" id="UP001201985">
    <property type="component" value="Unassembled WGS sequence"/>
</dbReference>
<dbReference type="RefSeq" id="WP_241792804.1">
    <property type="nucleotide sequence ID" value="NZ_JALBUU010000004.1"/>
</dbReference>